<gene>
    <name evidence="1" type="ORF">AVEN_32094_1</name>
</gene>
<dbReference type="EMBL" id="BGPR01000570">
    <property type="protein sequence ID" value="GBM26846.1"/>
    <property type="molecule type" value="Genomic_DNA"/>
</dbReference>
<dbReference type="AlphaFoldDB" id="A0A4Y2EEW8"/>
<accession>A0A4Y2EEW8</accession>
<proteinExistence type="predicted"/>
<dbReference type="Proteomes" id="UP000499080">
    <property type="component" value="Unassembled WGS sequence"/>
</dbReference>
<dbReference type="OrthoDB" id="6434150at2759"/>
<keyword evidence="2" id="KW-1185">Reference proteome</keyword>
<organism evidence="1 2">
    <name type="scientific">Araneus ventricosus</name>
    <name type="common">Orbweaver spider</name>
    <name type="synonym">Epeira ventricosa</name>
    <dbReference type="NCBI Taxonomy" id="182803"/>
    <lineage>
        <taxon>Eukaryota</taxon>
        <taxon>Metazoa</taxon>
        <taxon>Ecdysozoa</taxon>
        <taxon>Arthropoda</taxon>
        <taxon>Chelicerata</taxon>
        <taxon>Arachnida</taxon>
        <taxon>Araneae</taxon>
        <taxon>Araneomorphae</taxon>
        <taxon>Entelegynae</taxon>
        <taxon>Araneoidea</taxon>
        <taxon>Araneidae</taxon>
        <taxon>Araneus</taxon>
    </lineage>
</organism>
<reference evidence="1 2" key="1">
    <citation type="journal article" date="2019" name="Sci. Rep.">
        <title>Orb-weaving spider Araneus ventricosus genome elucidates the spidroin gene catalogue.</title>
        <authorList>
            <person name="Kono N."/>
            <person name="Nakamura H."/>
            <person name="Ohtoshi R."/>
            <person name="Moran D.A.P."/>
            <person name="Shinohara A."/>
            <person name="Yoshida Y."/>
            <person name="Fujiwara M."/>
            <person name="Mori M."/>
            <person name="Tomita M."/>
            <person name="Arakawa K."/>
        </authorList>
    </citation>
    <scope>NUCLEOTIDE SEQUENCE [LARGE SCALE GENOMIC DNA]</scope>
</reference>
<name>A0A4Y2EEW8_ARAVE</name>
<sequence>MRQLSHLMFQLVTQLTCSNMHNFTECLAAKDVLYDAAPWAPNLTSHQKKLLMTIQRKFLLFITGDHGTTPTTALQSITGILPLYLKVEQETVYVRVARLRW</sequence>
<protein>
    <submittedName>
        <fullName evidence="1">Uncharacterized protein</fullName>
    </submittedName>
</protein>
<evidence type="ECO:0000313" key="2">
    <source>
        <dbReference type="Proteomes" id="UP000499080"/>
    </source>
</evidence>
<evidence type="ECO:0000313" key="1">
    <source>
        <dbReference type="EMBL" id="GBM26846.1"/>
    </source>
</evidence>
<comment type="caution">
    <text evidence="1">The sequence shown here is derived from an EMBL/GenBank/DDBJ whole genome shotgun (WGS) entry which is preliminary data.</text>
</comment>